<evidence type="ECO:0000256" key="7">
    <source>
        <dbReference type="ARBA" id="ARBA00022807"/>
    </source>
</evidence>
<accession>A0A8S1IXT3</accession>
<sequence>MIAREERAFCPLGAQQDVRDALEGVLSVVQKEIDALLLQQRRPLTFSSRLRCRIETLVGFPQGWNPVLDVPIIRNTGRGAQMLTPDDMGDVQMRLTREQGPCNGLLAESLSCECGYRYSIKYTDFASVTLPLPAVVEGGVERVQAGACLEDCLMAFCKDQEVGHLVCPRCSLQATVDGAPTRQHSFAMDGDQLSDCDEQSPAPARVGWFGRMLDWLGWELGTAAVAKTVPSSPSCTSLCSTSSGQSKGPANHLSDEPEVLSFTSLPSSTSSNPSLSTWSVVETGAWAQDWRKLVTDGRHLVASKSQLSLASYSRSSTPVTSFRESPTPSCTSSWEGWLGTYRPSGMESAGSLPAGRLDEAGKLNARIDLEKEGIQKALSLSGDVVSRIRETLRGDSGLDHNVSQLKEELEQGGIPWREKRSVATATTKIGRLPQVLLMNLQRRTSLKDSAAMVGGGLAVPLILDMSNFVHMSQAKGSIYHLVAMVIHVGEQGTGHYLAARRVFISQTESTWFLASDEDVQQVAEEDVLCLEPSMVLYEREIIV</sequence>
<dbReference type="Gene3D" id="3.90.70.10">
    <property type="entry name" value="Cysteine proteinases"/>
    <property type="match status" value="1"/>
</dbReference>
<dbReference type="PANTHER" id="PTHR24006:SF888">
    <property type="entry name" value="UBIQUITIN CARBOXYL-TERMINAL HYDROLASE 30"/>
    <property type="match status" value="1"/>
</dbReference>
<keyword evidence="10" id="KW-1185">Reference proteome</keyword>
<dbReference type="PANTHER" id="PTHR24006">
    <property type="entry name" value="UBIQUITIN CARBOXYL-TERMINAL HYDROLASE"/>
    <property type="match status" value="1"/>
</dbReference>
<evidence type="ECO:0000256" key="4">
    <source>
        <dbReference type="ARBA" id="ARBA00022670"/>
    </source>
</evidence>
<name>A0A8S1IXT3_9CHLO</name>
<dbReference type="AlphaFoldDB" id="A0A8S1IXT3"/>
<keyword evidence="7" id="KW-0788">Thiol protease</keyword>
<evidence type="ECO:0000256" key="1">
    <source>
        <dbReference type="ARBA" id="ARBA00000707"/>
    </source>
</evidence>
<dbReference type="SUPFAM" id="SSF54001">
    <property type="entry name" value="Cysteine proteinases"/>
    <property type="match status" value="1"/>
</dbReference>
<organism evidence="9 10">
    <name type="scientific">Ostreobium quekettii</name>
    <dbReference type="NCBI Taxonomy" id="121088"/>
    <lineage>
        <taxon>Eukaryota</taxon>
        <taxon>Viridiplantae</taxon>
        <taxon>Chlorophyta</taxon>
        <taxon>core chlorophytes</taxon>
        <taxon>Ulvophyceae</taxon>
        <taxon>TCBD clade</taxon>
        <taxon>Bryopsidales</taxon>
        <taxon>Ostreobineae</taxon>
        <taxon>Ostreobiaceae</taxon>
        <taxon>Ostreobium</taxon>
    </lineage>
</organism>
<dbReference type="GO" id="GO:0006508">
    <property type="term" value="P:proteolysis"/>
    <property type="evidence" value="ECO:0007669"/>
    <property type="project" value="UniProtKB-KW"/>
</dbReference>
<dbReference type="GO" id="GO:0005634">
    <property type="term" value="C:nucleus"/>
    <property type="evidence" value="ECO:0007669"/>
    <property type="project" value="TreeGrafter"/>
</dbReference>
<dbReference type="EMBL" id="CAJHUC010001056">
    <property type="protein sequence ID" value="CAD7699566.1"/>
    <property type="molecule type" value="Genomic_DNA"/>
</dbReference>
<dbReference type="InterPro" id="IPR050164">
    <property type="entry name" value="Peptidase_C19"/>
</dbReference>
<dbReference type="CDD" id="cd02257">
    <property type="entry name" value="Peptidase_C19"/>
    <property type="match status" value="1"/>
</dbReference>
<dbReference type="InterPro" id="IPR038765">
    <property type="entry name" value="Papain-like_cys_pep_sf"/>
</dbReference>
<evidence type="ECO:0000256" key="5">
    <source>
        <dbReference type="ARBA" id="ARBA00022786"/>
    </source>
</evidence>
<feature type="domain" description="USP" evidence="8">
    <location>
        <begin position="1"/>
        <end position="540"/>
    </location>
</feature>
<dbReference type="PROSITE" id="PS50235">
    <property type="entry name" value="USP_3"/>
    <property type="match status" value="1"/>
</dbReference>
<dbReference type="InterPro" id="IPR028889">
    <property type="entry name" value="USP"/>
</dbReference>
<protein>
    <recommendedName>
        <fullName evidence="3">ubiquitinyl hydrolase 1</fullName>
        <ecNumber evidence="3">3.4.19.12</ecNumber>
    </recommendedName>
</protein>
<dbReference type="PROSITE" id="PS00973">
    <property type="entry name" value="USP_2"/>
    <property type="match status" value="1"/>
</dbReference>
<proteinExistence type="inferred from homology"/>
<dbReference type="GO" id="GO:0005829">
    <property type="term" value="C:cytosol"/>
    <property type="evidence" value="ECO:0007669"/>
    <property type="project" value="TreeGrafter"/>
</dbReference>
<evidence type="ECO:0000313" key="10">
    <source>
        <dbReference type="Proteomes" id="UP000708148"/>
    </source>
</evidence>
<gene>
    <name evidence="9" type="ORF">OSTQU699_LOCUS4925</name>
</gene>
<dbReference type="InterPro" id="IPR018200">
    <property type="entry name" value="USP_CS"/>
</dbReference>
<reference evidence="9" key="1">
    <citation type="submission" date="2020-12" db="EMBL/GenBank/DDBJ databases">
        <authorList>
            <person name="Iha C."/>
        </authorList>
    </citation>
    <scope>NUCLEOTIDE SEQUENCE</scope>
</reference>
<dbReference type="Proteomes" id="UP000708148">
    <property type="component" value="Unassembled WGS sequence"/>
</dbReference>
<comment type="catalytic activity">
    <reaction evidence="1">
        <text>Thiol-dependent hydrolysis of ester, thioester, amide, peptide and isopeptide bonds formed by the C-terminal Gly of ubiquitin (a 76-residue protein attached to proteins as an intracellular targeting signal).</text>
        <dbReference type="EC" id="3.4.19.12"/>
    </reaction>
</comment>
<keyword evidence="5" id="KW-0833">Ubl conjugation pathway</keyword>
<comment type="similarity">
    <text evidence="2">Belongs to the peptidase C19 family.</text>
</comment>
<dbReference type="InterPro" id="IPR001394">
    <property type="entry name" value="Peptidase_C19_UCH"/>
</dbReference>
<dbReference type="GO" id="GO:0004843">
    <property type="term" value="F:cysteine-type deubiquitinase activity"/>
    <property type="evidence" value="ECO:0007669"/>
    <property type="project" value="UniProtKB-EC"/>
</dbReference>
<dbReference type="OrthoDB" id="2248014at2759"/>
<keyword evidence="6" id="KW-0378">Hydrolase</keyword>
<evidence type="ECO:0000313" key="9">
    <source>
        <dbReference type="EMBL" id="CAD7699566.1"/>
    </source>
</evidence>
<comment type="caution">
    <text evidence="9">The sequence shown here is derived from an EMBL/GenBank/DDBJ whole genome shotgun (WGS) entry which is preliminary data.</text>
</comment>
<dbReference type="EC" id="3.4.19.12" evidence="3"/>
<evidence type="ECO:0000256" key="3">
    <source>
        <dbReference type="ARBA" id="ARBA00012759"/>
    </source>
</evidence>
<evidence type="ECO:0000259" key="8">
    <source>
        <dbReference type="PROSITE" id="PS50235"/>
    </source>
</evidence>
<keyword evidence="4" id="KW-0645">Protease</keyword>
<evidence type="ECO:0000256" key="2">
    <source>
        <dbReference type="ARBA" id="ARBA00009085"/>
    </source>
</evidence>
<evidence type="ECO:0000256" key="6">
    <source>
        <dbReference type="ARBA" id="ARBA00022801"/>
    </source>
</evidence>
<dbReference type="GO" id="GO:0016579">
    <property type="term" value="P:protein deubiquitination"/>
    <property type="evidence" value="ECO:0007669"/>
    <property type="project" value="InterPro"/>
</dbReference>
<dbReference type="Pfam" id="PF00443">
    <property type="entry name" value="UCH"/>
    <property type="match status" value="1"/>
</dbReference>